<evidence type="ECO:0000313" key="2">
    <source>
        <dbReference type="EMBL" id="CAJ1066891.1"/>
    </source>
</evidence>
<proteinExistence type="predicted"/>
<evidence type="ECO:0000313" key="3">
    <source>
        <dbReference type="Proteomes" id="UP001178508"/>
    </source>
</evidence>
<reference evidence="2" key="1">
    <citation type="submission" date="2023-08" db="EMBL/GenBank/DDBJ databases">
        <authorList>
            <person name="Alioto T."/>
            <person name="Alioto T."/>
            <person name="Gomez Garrido J."/>
        </authorList>
    </citation>
    <scope>NUCLEOTIDE SEQUENCE</scope>
</reference>
<gene>
    <name evidence="2" type="ORF">XNOV1_A012013</name>
</gene>
<name>A0AAV1FZ39_XYRNO</name>
<accession>A0AAV1FZ39</accession>
<feature type="region of interest" description="Disordered" evidence="1">
    <location>
        <begin position="1"/>
        <end position="63"/>
    </location>
</feature>
<organism evidence="2 3">
    <name type="scientific">Xyrichtys novacula</name>
    <name type="common">Pearly razorfish</name>
    <name type="synonym">Hemipteronotus novacula</name>
    <dbReference type="NCBI Taxonomy" id="13765"/>
    <lineage>
        <taxon>Eukaryota</taxon>
        <taxon>Metazoa</taxon>
        <taxon>Chordata</taxon>
        <taxon>Craniata</taxon>
        <taxon>Vertebrata</taxon>
        <taxon>Euteleostomi</taxon>
        <taxon>Actinopterygii</taxon>
        <taxon>Neopterygii</taxon>
        <taxon>Teleostei</taxon>
        <taxon>Neoteleostei</taxon>
        <taxon>Acanthomorphata</taxon>
        <taxon>Eupercaria</taxon>
        <taxon>Labriformes</taxon>
        <taxon>Labridae</taxon>
        <taxon>Xyrichtys</taxon>
    </lineage>
</organism>
<dbReference type="Proteomes" id="UP001178508">
    <property type="component" value="Chromosome 11"/>
</dbReference>
<dbReference type="EMBL" id="OY660874">
    <property type="protein sequence ID" value="CAJ1066891.1"/>
    <property type="molecule type" value="Genomic_DNA"/>
</dbReference>
<evidence type="ECO:0000256" key="1">
    <source>
        <dbReference type="SAM" id="MobiDB-lite"/>
    </source>
</evidence>
<sequence>MLNPAVHSPGGRQKRRGVPLGVKDGRTDCRVLAGKTTQEKRVLKSTNPPPPLPPPAPPLRSASVRPGLQTAVRLFQTQRCTGGAALYCEECV</sequence>
<feature type="compositionally biased region" description="Pro residues" evidence="1">
    <location>
        <begin position="47"/>
        <end position="58"/>
    </location>
</feature>
<dbReference type="AlphaFoldDB" id="A0AAV1FZ39"/>
<protein>
    <submittedName>
        <fullName evidence="2">Uncharacterized protein</fullName>
    </submittedName>
</protein>
<keyword evidence="3" id="KW-1185">Reference proteome</keyword>